<evidence type="ECO:0000313" key="3">
    <source>
        <dbReference type="Proteomes" id="UP000054387"/>
    </source>
</evidence>
<dbReference type="EMBL" id="LOPU01000004">
    <property type="protein sequence ID" value="KTG11487.1"/>
    <property type="molecule type" value="Genomic_DNA"/>
</dbReference>
<protein>
    <submittedName>
        <fullName evidence="2">Uncharacterized protein</fullName>
    </submittedName>
</protein>
<dbReference type="RefSeq" id="WP_058580221.1">
    <property type="nucleotide sequence ID" value="NZ_LOPU01000004.1"/>
</dbReference>
<accession>A0A0W1RDG1</accession>
<evidence type="ECO:0000256" key="1">
    <source>
        <dbReference type="SAM" id="MobiDB-lite"/>
    </source>
</evidence>
<keyword evidence="3" id="KW-1185">Reference proteome</keyword>
<dbReference type="AlphaFoldDB" id="A0A0W1RDG1"/>
<gene>
    <name evidence="2" type="ORF">AUR64_04340</name>
</gene>
<dbReference type="OrthoDB" id="264301at2157"/>
<evidence type="ECO:0000313" key="2">
    <source>
        <dbReference type="EMBL" id="KTG11487.1"/>
    </source>
</evidence>
<proteinExistence type="predicted"/>
<feature type="region of interest" description="Disordered" evidence="1">
    <location>
        <begin position="1"/>
        <end position="20"/>
    </location>
</feature>
<dbReference type="InterPro" id="IPR055944">
    <property type="entry name" value="DUF7522"/>
</dbReference>
<dbReference type="Proteomes" id="UP000054387">
    <property type="component" value="Unassembled WGS sequence"/>
</dbReference>
<comment type="caution">
    <text evidence="2">The sequence shown here is derived from an EMBL/GenBank/DDBJ whole genome shotgun (WGS) entry which is preliminary data.</text>
</comment>
<organism evidence="2 3">
    <name type="scientific">Haloprofundus marisrubri</name>
    <dbReference type="NCBI Taxonomy" id="1514971"/>
    <lineage>
        <taxon>Archaea</taxon>
        <taxon>Methanobacteriati</taxon>
        <taxon>Methanobacteriota</taxon>
        <taxon>Stenosarchaea group</taxon>
        <taxon>Halobacteria</taxon>
        <taxon>Halobacteriales</taxon>
        <taxon>Haloferacaceae</taxon>
        <taxon>Haloprofundus</taxon>
    </lineage>
</organism>
<dbReference type="Pfam" id="PF24366">
    <property type="entry name" value="DUF7522"/>
    <property type="match status" value="1"/>
</dbReference>
<sequence>MEQTVEELSEQLSDAESSEKPQLLVEALKQALGESLRTVAYGDFRQREYNILYADPATFEQYSPEDIEEIADDVKLEEMAAKRQSDLYDPLGDLEMTIRVFGDGINVIARATGEGSTIYIGIDGEKANLFPVMELLEAYTKS</sequence>
<name>A0A0W1RDG1_9EURY</name>
<reference evidence="2 3" key="1">
    <citation type="submission" date="2015-12" db="EMBL/GenBank/DDBJ databases">
        <title>Haloprofundus marisrubri gen. nov., sp. nov., an extremely halophilic archaeon isolated from the Discovery deep brine-seawater interface in the Red Sea.</title>
        <authorList>
            <person name="Zhang G."/>
            <person name="Stingl U."/>
            <person name="Rashid M."/>
        </authorList>
    </citation>
    <scope>NUCLEOTIDE SEQUENCE [LARGE SCALE GENOMIC DNA]</scope>
    <source>
        <strain evidence="2 3">SB9</strain>
    </source>
</reference>